<evidence type="ECO:0000313" key="1">
    <source>
        <dbReference type="EMBL" id="AIE93761.1"/>
    </source>
</evidence>
<sequence>MTYILVTGPMGAGKSTFMRSLPRPRGNFVIPDNVPDMMLDHSCELDGMMFYEIDAPTATGKVWIEWIKASDMQMVISDGRNKPDQNFVELWNYLTENTPDTDRMIILNRTNRISNEWDDYSNERIMCVGLGEIIDEETAMASKTDILAITNYLSDKNG</sequence>
<dbReference type="CDD" id="cd02019">
    <property type="entry name" value="NK"/>
    <property type="match status" value="1"/>
</dbReference>
<dbReference type="InterPro" id="IPR027417">
    <property type="entry name" value="P-loop_NTPase"/>
</dbReference>
<accession>A0A075FW97</accession>
<dbReference type="EMBL" id="KF900403">
    <property type="protein sequence ID" value="AIE93761.1"/>
    <property type="molecule type" value="Genomic_DNA"/>
</dbReference>
<dbReference type="AlphaFoldDB" id="A0A075FW97"/>
<dbReference type="SUPFAM" id="SSF52540">
    <property type="entry name" value="P-loop containing nucleoside triphosphate hydrolases"/>
    <property type="match status" value="1"/>
</dbReference>
<protein>
    <recommendedName>
        <fullName evidence="2">Small GTP-binding protein</fullName>
    </recommendedName>
</protein>
<name>A0A075FW97_9EURY</name>
<reference evidence="1" key="1">
    <citation type="journal article" date="2014" name="Genome Biol. Evol.">
        <title>Pangenome evidence for extensive interdomain horizontal transfer affecting lineage core and shell genes in uncultured planktonic thaumarchaeota and euryarchaeota.</title>
        <authorList>
            <person name="Deschamps P."/>
            <person name="Zivanovic Y."/>
            <person name="Moreira D."/>
            <person name="Rodriguez-Valera F."/>
            <person name="Lopez-Garcia P."/>
        </authorList>
    </citation>
    <scope>NUCLEOTIDE SEQUENCE</scope>
</reference>
<proteinExistence type="predicted"/>
<evidence type="ECO:0008006" key="2">
    <source>
        <dbReference type="Google" id="ProtNLM"/>
    </source>
</evidence>
<organism evidence="1">
    <name type="scientific">uncultured marine group II/III euryarchaeote AD1000_39_G05</name>
    <dbReference type="NCBI Taxonomy" id="1457764"/>
    <lineage>
        <taxon>Archaea</taxon>
        <taxon>Methanobacteriati</taxon>
        <taxon>Methanobacteriota</taxon>
        <taxon>environmental samples</taxon>
    </lineage>
</organism>